<feature type="domain" description="GHMP kinase N-terminal" evidence="11">
    <location>
        <begin position="75"/>
        <end position="152"/>
    </location>
</feature>
<protein>
    <recommendedName>
        <fullName evidence="3 10">4-diphosphocytidyl-2-C-methyl-D-erythritol kinase</fullName>
        <shortName evidence="10">CMK</shortName>
        <ecNumber evidence="2 10">2.7.1.148</ecNumber>
    </recommendedName>
    <alternativeName>
        <fullName evidence="9 10">4-(cytidine-5'-diphospho)-2-C-methyl-D-erythritol kinase</fullName>
    </alternativeName>
</protein>
<keyword evidence="5 10" id="KW-0547">Nucleotide-binding</keyword>
<keyword evidence="8 10" id="KW-0414">Isoprene biosynthesis</keyword>
<comment type="function">
    <text evidence="10">Catalyzes the phosphorylation of the position 2 hydroxy group of 4-diphosphocytidyl-2C-methyl-D-erythritol.</text>
</comment>
<dbReference type="SUPFAM" id="SSF55060">
    <property type="entry name" value="GHMP Kinase, C-terminal domain"/>
    <property type="match status" value="1"/>
</dbReference>
<gene>
    <name evidence="10 13" type="primary">ispE</name>
    <name evidence="13" type="ORF">GCM10011403_06760</name>
</gene>
<dbReference type="AlphaFoldDB" id="A0A917LQW3"/>
<dbReference type="InterPro" id="IPR006204">
    <property type="entry name" value="GHMP_kinase_N_dom"/>
</dbReference>
<name>A0A917LQW3_9GAMM</name>
<dbReference type="NCBIfam" id="TIGR00154">
    <property type="entry name" value="ispE"/>
    <property type="match status" value="1"/>
</dbReference>
<dbReference type="Proteomes" id="UP000627715">
    <property type="component" value="Unassembled WGS sequence"/>
</dbReference>
<evidence type="ECO:0000256" key="10">
    <source>
        <dbReference type="HAMAP-Rule" id="MF_00061"/>
    </source>
</evidence>
<dbReference type="Gene3D" id="3.30.230.10">
    <property type="match status" value="1"/>
</dbReference>
<evidence type="ECO:0000313" key="13">
    <source>
        <dbReference type="EMBL" id="GGG52219.1"/>
    </source>
</evidence>
<evidence type="ECO:0000256" key="2">
    <source>
        <dbReference type="ARBA" id="ARBA00012052"/>
    </source>
</evidence>
<dbReference type="InterPro" id="IPR036554">
    <property type="entry name" value="GHMP_kinase_C_sf"/>
</dbReference>
<feature type="active site" evidence="10">
    <location>
        <position position="19"/>
    </location>
</feature>
<feature type="active site" evidence="10">
    <location>
        <position position="145"/>
    </location>
</feature>
<dbReference type="Pfam" id="PF00288">
    <property type="entry name" value="GHMP_kinases_N"/>
    <property type="match status" value="1"/>
</dbReference>
<dbReference type="Pfam" id="PF08544">
    <property type="entry name" value="GHMP_kinases_C"/>
    <property type="match status" value="1"/>
</dbReference>
<evidence type="ECO:0000256" key="3">
    <source>
        <dbReference type="ARBA" id="ARBA00017473"/>
    </source>
</evidence>
<sequence length="293" mass="31480">MTAMSENSTRPLRLPAPAKLNLFLHITGRRPDGYHELQTLFQLLDHGDELEISIQPDGQITFECQDQTLGAPDNNLVVRAARQLQQHTRTGLGAHITLYKHLPAGAGLGGGSSDAATTLIGLNHLWQTNLTLEALAELGVSLGADVPVFVMGHSAWAEGIGEKLTPVTLPEPYFVVLSPACHVNTGEIFSHQQLTRDSSPIKIAAFLAGQSRNDCEPLVRRLYPEVDSAIQWLSKFGPARLTGTGSSVFAPMASEQAARNVLQALNTAEDPALSGTKGWIAKGVNRSPVLKCL</sequence>
<feature type="domain" description="GHMP kinase C-terminal" evidence="12">
    <location>
        <begin position="200"/>
        <end position="267"/>
    </location>
</feature>
<keyword evidence="4 10" id="KW-0808">Transferase</keyword>
<dbReference type="GO" id="GO:0019288">
    <property type="term" value="P:isopentenyl diphosphate biosynthetic process, methylerythritol 4-phosphate pathway"/>
    <property type="evidence" value="ECO:0007669"/>
    <property type="project" value="UniProtKB-UniRule"/>
</dbReference>
<dbReference type="InterPro" id="IPR013750">
    <property type="entry name" value="GHMP_kinase_C_dom"/>
</dbReference>
<proteinExistence type="inferred from homology"/>
<keyword evidence="6 10" id="KW-0418">Kinase</keyword>
<evidence type="ECO:0000256" key="6">
    <source>
        <dbReference type="ARBA" id="ARBA00022777"/>
    </source>
</evidence>
<evidence type="ECO:0000256" key="8">
    <source>
        <dbReference type="ARBA" id="ARBA00023229"/>
    </source>
</evidence>
<dbReference type="SUPFAM" id="SSF54211">
    <property type="entry name" value="Ribosomal protein S5 domain 2-like"/>
    <property type="match status" value="1"/>
</dbReference>
<keyword evidence="14" id="KW-1185">Reference proteome</keyword>
<dbReference type="EC" id="2.7.1.148" evidence="2 10"/>
<dbReference type="PANTHER" id="PTHR43527">
    <property type="entry name" value="4-DIPHOSPHOCYTIDYL-2-C-METHYL-D-ERYTHRITOL KINASE, CHLOROPLASTIC"/>
    <property type="match status" value="1"/>
</dbReference>
<feature type="binding site" evidence="10">
    <location>
        <begin position="103"/>
        <end position="113"/>
    </location>
    <ligand>
        <name>ATP</name>
        <dbReference type="ChEBI" id="CHEBI:30616"/>
    </ligand>
</feature>
<keyword evidence="7 10" id="KW-0067">ATP-binding</keyword>
<dbReference type="InterPro" id="IPR014721">
    <property type="entry name" value="Ribsml_uS5_D2-typ_fold_subgr"/>
</dbReference>
<evidence type="ECO:0000256" key="4">
    <source>
        <dbReference type="ARBA" id="ARBA00022679"/>
    </source>
</evidence>
<dbReference type="PANTHER" id="PTHR43527:SF2">
    <property type="entry name" value="4-DIPHOSPHOCYTIDYL-2-C-METHYL-D-ERYTHRITOL KINASE, CHLOROPLASTIC"/>
    <property type="match status" value="1"/>
</dbReference>
<dbReference type="PIRSF" id="PIRSF010376">
    <property type="entry name" value="IspE"/>
    <property type="match status" value="1"/>
</dbReference>
<reference evidence="13" key="2">
    <citation type="submission" date="2020-09" db="EMBL/GenBank/DDBJ databases">
        <authorList>
            <person name="Sun Q."/>
            <person name="Zhou Y."/>
        </authorList>
    </citation>
    <scope>NUCLEOTIDE SEQUENCE</scope>
    <source>
        <strain evidence="13">CGMCC 1.15425</strain>
    </source>
</reference>
<reference evidence="13" key="1">
    <citation type="journal article" date="2014" name="Int. J. Syst. Evol. Microbiol.">
        <title>Complete genome sequence of Corynebacterium casei LMG S-19264T (=DSM 44701T), isolated from a smear-ripened cheese.</title>
        <authorList>
            <consortium name="US DOE Joint Genome Institute (JGI-PGF)"/>
            <person name="Walter F."/>
            <person name="Albersmeier A."/>
            <person name="Kalinowski J."/>
            <person name="Ruckert C."/>
        </authorList>
    </citation>
    <scope>NUCLEOTIDE SEQUENCE</scope>
    <source>
        <strain evidence="13">CGMCC 1.15425</strain>
    </source>
</reference>
<evidence type="ECO:0000256" key="5">
    <source>
        <dbReference type="ARBA" id="ARBA00022741"/>
    </source>
</evidence>
<evidence type="ECO:0000256" key="1">
    <source>
        <dbReference type="ARBA" id="ARBA00009684"/>
    </source>
</evidence>
<organism evidence="13 14">
    <name type="scientific">Pseudohongiella nitratireducens</name>
    <dbReference type="NCBI Taxonomy" id="1768907"/>
    <lineage>
        <taxon>Bacteria</taxon>
        <taxon>Pseudomonadati</taxon>
        <taxon>Pseudomonadota</taxon>
        <taxon>Gammaproteobacteria</taxon>
        <taxon>Pseudomonadales</taxon>
        <taxon>Pseudohongiellaceae</taxon>
        <taxon>Pseudohongiella</taxon>
    </lineage>
</organism>
<evidence type="ECO:0000259" key="11">
    <source>
        <dbReference type="Pfam" id="PF00288"/>
    </source>
</evidence>
<accession>A0A917LQW3</accession>
<dbReference type="GO" id="GO:0016114">
    <property type="term" value="P:terpenoid biosynthetic process"/>
    <property type="evidence" value="ECO:0007669"/>
    <property type="project" value="UniProtKB-UniRule"/>
</dbReference>
<dbReference type="HAMAP" id="MF_00061">
    <property type="entry name" value="IspE"/>
    <property type="match status" value="1"/>
</dbReference>
<comment type="catalytic activity">
    <reaction evidence="10">
        <text>4-CDP-2-C-methyl-D-erythritol + ATP = 4-CDP-2-C-methyl-D-erythritol 2-phosphate + ADP + H(+)</text>
        <dbReference type="Rhea" id="RHEA:18437"/>
        <dbReference type="ChEBI" id="CHEBI:15378"/>
        <dbReference type="ChEBI" id="CHEBI:30616"/>
        <dbReference type="ChEBI" id="CHEBI:57823"/>
        <dbReference type="ChEBI" id="CHEBI:57919"/>
        <dbReference type="ChEBI" id="CHEBI:456216"/>
        <dbReference type="EC" id="2.7.1.148"/>
    </reaction>
</comment>
<comment type="pathway">
    <text evidence="10">Isoprenoid biosynthesis; isopentenyl diphosphate biosynthesis via DXP pathway; isopentenyl diphosphate from 1-deoxy-D-xylulose 5-phosphate: step 3/6.</text>
</comment>
<dbReference type="EMBL" id="BMIY01000003">
    <property type="protein sequence ID" value="GGG52219.1"/>
    <property type="molecule type" value="Genomic_DNA"/>
</dbReference>
<dbReference type="Gene3D" id="3.30.70.890">
    <property type="entry name" value="GHMP kinase, C-terminal domain"/>
    <property type="match status" value="1"/>
</dbReference>
<dbReference type="InterPro" id="IPR020568">
    <property type="entry name" value="Ribosomal_Su5_D2-typ_SF"/>
</dbReference>
<dbReference type="InterPro" id="IPR004424">
    <property type="entry name" value="IspE"/>
</dbReference>
<dbReference type="GO" id="GO:0005524">
    <property type="term" value="F:ATP binding"/>
    <property type="evidence" value="ECO:0007669"/>
    <property type="project" value="UniProtKB-UniRule"/>
</dbReference>
<evidence type="ECO:0000259" key="12">
    <source>
        <dbReference type="Pfam" id="PF08544"/>
    </source>
</evidence>
<evidence type="ECO:0000256" key="7">
    <source>
        <dbReference type="ARBA" id="ARBA00022840"/>
    </source>
</evidence>
<evidence type="ECO:0000256" key="9">
    <source>
        <dbReference type="ARBA" id="ARBA00032554"/>
    </source>
</evidence>
<comment type="caution">
    <text evidence="13">The sequence shown here is derived from an EMBL/GenBank/DDBJ whole genome shotgun (WGS) entry which is preliminary data.</text>
</comment>
<evidence type="ECO:0000313" key="14">
    <source>
        <dbReference type="Proteomes" id="UP000627715"/>
    </source>
</evidence>
<dbReference type="GO" id="GO:0050515">
    <property type="term" value="F:4-(cytidine 5'-diphospho)-2-C-methyl-D-erythritol kinase activity"/>
    <property type="evidence" value="ECO:0007669"/>
    <property type="project" value="UniProtKB-UniRule"/>
</dbReference>
<comment type="similarity">
    <text evidence="1 10">Belongs to the GHMP kinase family. IspE subfamily.</text>
</comment>